<organism evidence="2 3">
    <name type="scientific">Pelobates cultripes</name>
    <name type="common">Western spadefoot toad</name>
    <dbReference type="NCBI Taxonomy" id="61616"/>
    <lineage>
        <taxon>Eukaryota</taxon>
        <taxon>Metazoa</taxon>
        <taxon>Chordata</taxon>
        <taxon>Craniata</taxon>
        <taxon>Vertebrata</taxon>
        <taxon>Euteleostomi</taxon>
        <taxon>Amphibia</taxon>
        <taxon>Batrachia</taxon>
        <taxon>Anura</taxon>
        <taxon>Pelobatoidea</taxon>
        <taxon>Pelobatidae</taxon>
        <taxon>Pelobates</taxon>
    </lineage>
</organism>
<sequence>MLQRPTPTKTTQMETSHTEGAPIIEPLHGDREAVNEPDTEPSLSLQHADSSAPTTKGDLKILLADLRKMMAADLVPLRTEIQANTTRLKVIEEDIMDVRTTVNHLN</sequence>
<feature type="region of interest" description="Disordered" evidence="1">
    <location>
        <begin position="1"/>
        <end position="55"/>
    </location>
</feature>
<keyword evidence="3" id="KW-1185">Reference proteome</keyword>
<dbReference type="AlphaFoldDB" id="A0AAD1SJR8"/>
<protein>
    <submittedName>
        <fullName evidence="2">Uncharacterized protein</fullName>
    </submittedName>
</protein>
<feature type="compositionally biased region" description="Polar residues" evidence="1">
    <location>
        <begin position="41"/>
        <end position="54"/>
    </location>
</feature>
<proteinExistence type="predicted"/>
<gene>
    <name evidence="2" type="ORF">PECUL_23A031443</name>
</gene>
<evidence type="ECO:0000256" key="1">
    <source>
        <dbReference type="SAM" id="MobiDB-lite"/>
    </source>
</evidence>
<feature type="compositionally biased region" description="Polar residues" evidence="1">
    <location>
        <begin position="1"/>
        <end position="15"/>
    </location>
</feature>
<evidence type="ECO:0000313" key="2">
    <source>
        <dbReference type="EMBL" id="CAH2302890.1"/>
    </source>
</evidence>
<reference evidence="2" key="1">
    <citation type="submission" date="2022-03" db="EMBL/GenBank/DDBJ databases">
        <authorList>
            <person name="Alioto T."/>
            <person name="Alioto T."/>
            <person name="Gomez Garrido J."/>
        </authorList>
    </citation>
    <scope>NUCLEOTIDE SEQUENCE</scope>
</reference>
<name>A0AAD1SJR8_PELCU</name>
<evidence type="ECO:0000313" key="3">
    <source>
        <dbReference type="Proteomes" id="UP001295444"/>
    </source>
</evidence>
<accession>A0AAD1SJR8</accession>
<dbReference type="EMBL" id="OW240917">
    <property type="protein sequence ID" value="CAH2302890.1"/>
    <property type="molecule type" value="Genomic_DNA"/>
</dbReference>
<dbReference type="Proteomes" id="UP001295444">
    <property type="component" value="Chromosome 06"/>
</dbReference>
<feature type="non-terminal residue" evidence="2">
    <location>
        <position position="106"/>
    </location>
</feature>